<reference evidence="2 3" key="1">
    <citation type="submission" date="2017-11" db="EMBL/GenBank/DDBJ databases">
        <title>Isolation and Characterization of Family Methanocellaceae Species from Potential Methane Hydrate Area Offshore Southwestern Taiwan.</title>
        <authorList>
            <person name="Zhang W.-L."/>
            <person name="Chen W.-C."/>
            <person name="Lai M.-C."/>
            <person name="Chen S.-C."/>
        </authorList>
    </citation>
    <scope>NUCLEOTIDE SEQUENCE [LARGE SCALE GENOMIC DNA]</scope>
    <source>
        <strain evidence="2 3">CWC-04</strain>
    </source>
</reference>
<dbReference type="Pfam" id="PF08241">
    <property type="entry name" value="Methyltransf_11"/>
    <property type="match status" value="1"/>
</dbReference>
<evidence type="ECO:0000259" key="1">
    <source>
        <dbReference type="Pfam" id="PF08241"/>
    </source>
</evidence>
<comment type="caution">
    <text evidence="2">The sequence shown here is derived from an EMBL/GenBank/DDBJ whole genome shotgun (WGS) entry which is preliminary data.</text>
</comment>
<proteinExistence type="predicted"/>
<dbReference type="AlphaFoldDB" id="A0AAP2REK0"/>
<dbReference type="CDD" id="cd02440">
    <property type="entry name" value="AdoMet_MTases"/>
    <property type="match status" value="1"/>
</dbReference>
<dbReference type="Proteomes" id="UP001320159">
    <property type="component" value="Unassembled WGS sequence"/>
</dbReference>
<evidence type="ECO:0000313" key="2">
    <source>
        <dbReference type="EMBL" id="MCD1295100.1"/>
    </source>
</evidence>
<sequence>MMKSDVFEAHDVSAKYYDSMSELVENRGHEVLFGLTYEYIGPEEMILDIGIGTGLSSYLFHKAGLKVYGIDNSEEMLKACKEKGFVKEIKTYDLISGNWPYADSQFDHAVCCGVFHFFQDLDIFFKETSRLLKKDGTFSFTVIGTMDDEVSCVEDPSGLWIYHHSDGYIERLVKFHGFLRLKSISFYTYKDAGKKEKVLFKAFLLKKRLQE</sequence>
<protein>
    <submittedName>
        <fullName evidence="2">Class I SAM-dependent methyltransferase</fullName>
    </submittedName>
</protein>
<keyword evidence="2" id="KW-0808">Transferase</keyword>
<dbReference type="Gene3D" id="3.40.50.150">
    <property type="entry name" value="Vaccinia Virus protein VP39"/>
    <property type="match status" value="1"/>
</dbReference>
<dbReference type="SUPFAM" id="SSF53335">
    <property type="entry name" value="S-adenosyl-L-methionine-dependent methyltransferases"/>
    <property type="match status" value="1"/>
</dbReference>
<accession>A0AAP2REK0</accession>
<dbReference type="GO" id="GO:0008757">
    <property type="term" value="F:S-adenosylmethionine-dependent methyltransferase activity"/>
    <property type="evidence" value="ECO:0007669"/>
    <property type="project" value="InterPro"/>
</dbReference>
<name>A0AAP2REK0_9EURY</name>
<dbReference type="PANTHER" id="PTHR43591">
    <property type="entry name" value="METHYLTRANSFERASE"/>
    <property type="match status" value="1"/>
</dbReference>
<dbReference type="EMBL" id="PGCK01000006">
    <property type="protein sequence ID" value="MCD1295100.1"/>
    <property type="molecule type" value="Genomic_DNA"/>
</dbReference>
<keyword evidence="3" id="KW-1185">Reference proteome</keyword>
<organism evidence="2 3">
    <name type="scientific">Methanooceanicella nereidis</name>
    <dbReference type="NCBI Taxonomy" id="2052831"/>
    <lineage>
        <taxon>Archaea</taxon>
        <taxon>Methanobacteriati</taxon>
        <taxon>Methanobacteriota</taxon>
        <taxon>Stenosarchaea group</taxon>
        <taxon>Methanomicrobia</taxon>
        <taxon>Methanocellales</taxon>
        <taxon>Methanocellaceae</taxon>
        <taxon>Methanooceanicella</taxon>
    </lineage>
</organism>
<dbReference type="InterPro" id="IPR013216">
    <property type="entry name" value="Methyltransf_11"/>
</dbReference>
<dbReference type="InterPro" id="IPR029063">
    <property type="entry name" value="SAM-dependent_MTases_sf"/>
</dbReference>
<feature type="domain" description="Methyltransferase type 11" evidence="1">
    <location>
        <begin position="47"/>
        <end position="139"/>
    </location>
</feature>
<gene>
    <name evidence="2" type="ORF">CUJ83_08830</name>
</gene>
<evidence type="ECO:0000313" key="3">
    <source>
        <dbReference type="Proteomes" id="UP001320159"/>
    </source>
</evidence>
<keyword evidence="2" id="KW-0489">Methyltransferase</keyword>
<dbReference type="GO" id="GO:0032259">
    <property type="term" value="P:methylation"/>
    <property type="evidence" value="ECO:0007669"/>
    <property type="project" value="UniProtKB-KW"/>
</dbReference>